<sequence length="390" mass="40238">MTAAPTVLQVLPALESGGVERGTLEIADAVIRAGGRALVASAGGRLVAPLERLGARHVTLPLRTKNPVGILRNAGHLAALARAEGVAIIHARSRAPAWSALLAARRSGAHFVTTYHGTYNEGVPGKRLYNSVMARGERVIAISRFIAEHIRRVHGTDPARIRIIPRGVDPALFDPDGVAPARIAALRGAWGVPPDRPVILLPGRLARWKGQAVLVEAMAAVPAAVALLVGGGGPSLRAELAARIAALGLQGRVILAGHADDMPAALLLGDIVLHASTDPEAFGRTVIEAQAMARPVIAADLGGPRETVEEGVTGWRVPPGDPAALAAAIRRVLALPPAERAAIGARARARVLAGNTTAAMQAATLAVYRELTQGTGQGTDQGEPAQGRAA</sequence>
<dbReference type="GO" id="GO:0016758">
    <property type="term" value="F:hexosyltransferase activity"/>
    <property type="evidence" value="ECO:0007669"/>
    <property type="project" value="TreeGrafter"/>
</dbReference>
<accession>A0A327MCQ4</accession>
<dbReference type="Pfam" id="PF00534">
    <property type="entry name" value="Glycos_transf_1"/>
    <property type="match status" value="1"/>
</dbReference>
<gene>
    <name evidence="3" type="ORF">DOO78_06055</name>
</gene>
<feature type="domain" description="Glycosyl transferase family 1" evidence="1">
    <location>
        <begin position="187"/>
        <end position="349"/>
    </location>
</feature>
<keyword evidence="4" id="KW-1185">Reference proteome</keyword>
<evidence type="ECO:0000313" key="3">
    <source>
        <dbReference type="EMBL" id="RAI59813.1"/>
    </source>
</evidence>
<dbReference type="RefSeq" id="WP_111468843.1">
    <property type="nucleotide sequence ID" value="NZ_QLIX01000003.1"/>
</dbReference>
<dbReference type="InterPro" id="IPR001296">
    <property type="entry name" value="Glyco_trans_1"/>
</dbReference>
<organism evidence="3 4">
    <name type="scientific">Roseicella frigidaeris</name>
    <dbReference type="NCBI Taxonomy" id="2230885"/>
    <lineage>
        <taxon>Bacteria</taxon>
        <taxon>Pseudomonadati</taxon>
        <taxon>Pseudomonadota</taxon>
        <taxon>Alphaproteobacteria</taxon>
        <taxon>Acetobacterales</taxon>
        <taxon>Roseomonadaceae</taxon>
        <taxon>Roseicella</taxon>
    </lineage>
</organism>
<dbReference type="InterPro" id="IPR050194">
    <property type="entry name" value="Glycosyltransferase_grp1"/>
</dbReference>
<dbReference type="SUPFAM" id="SSF53756">
    <property type="entry name" value="UDP-Glycosyltransferase/glycogen phosphorylase"/>
    <property type="match status" value="1"/>
</dbReference>
<feature type="domain" description="Glycosyltransferase subfamily 4-like N-terminal" evidence="2">
    <location>
        <begin position="17"/>
        <end position="171"/>
    </location>
</feature>
<evidence type="ECO:0000259" key="2">
    <source>
        <dbReference type="Pfam" id="PF13439"/>
    </source>
</evidence>
<evidence type="ECO:0000313" key="4">
    <source>
        <dbReference type="Proteomes" id="UP000249065"/>
    </source>
</evidence>
<dbReference type="PANTHER" id="PTHR45947">
    <property type="entry name" value="SULFOQUINOVOSYL TRANSFERASE SQD2"/>
    <property type="match status" value="1"/>
</dbReference>
<dbReference type="PANTHER" id="PTHR45947:SF3">
    <property type="entry name" value="SULFOQUINOVOSYL TRANSFERASE SQD2"/>
    <property type="match status" value="1"/>
</dbReference>
<dbReference type="Gene3D" id="3.40.50.2000">
    <property type="entry name" value="Glycogen Phosphorylase B"/>
    <property type="match status" value="2"/>
</dbReference>
<evidence type="ECO:0000259" key="1">
    <source>
        <dbReference type="Pfam" id="PF00534"/>
    </source>
</evidence>
<reference evidence="4" key="1">
    <citation type="submission" date="2018-06" db="EMBL/GenBank/DDBJ databases">
        <authorList>
            <person name="Khan S.A."/>
        </authorList>
    </citation>
    <scope>NUCLEOTIDE SEQUENCE [LARGE SCALE GENOMIC DNA]</scope>
    <source>
        <strain evidence="4">DB-1506</strain>
    </source>
</reference>
<comment type="caution">
    <text evidence="3">The sequence shown here is derived from an EMBL/GenBank/DDBJ whole genome shotgun (WGS) entry which is preliminary data.</text>
</comment>
<dbReference type="EMBL" id="QLIX01000003">
    <property type="protein sequence ID" value="RAI59813.1"/>
    <property type="molecule type" value="Genomic_DNA"/>
</dbReference>
<dbReference type="AlphaFoldDB" id="A0A327MCQ4"/>
<dbReference type="OrthoDB" id="5147801at2"/>
<dbReference type="CDD" id="cd03819">
    <property type="entry name" value="GT4_WavL-like"/>
    <property type="match status" value="1"/>
</dbReference>
<protein>
    <submittedName>
        <fullName evidence="3">Glycosyl transferase</fullName>
    </submittedName>
</protein>
<dbReference type="Proteomes" id="UP000249065">
    <property type="component" value="Unassembled WGS sequence"/>
</dbReference>
<proteinExistence type="predicted"/>
<dbReference type="Pfam" id="PF13439">
    <property type="entry name" value="Glyco_transf_4"/>
    <property type="match status" value="1"/>
</dbReference>
<keyword evidence="3" id="KW-0808">Transferase</keyword>
<dbReference type="InterPro" id="IPR028098">
    <property type="entry name" value="Glyco_trans_4-like_N"/>
</dbReference>
<name>A0A327MCQ4_9PROT</name>